<dbReference type="InterPro" id="IPR044974">
    <property type="entry name" value="Disease_R_plants"/>
</dbReference>
<keyword evidence="5" id="KW-0611">Plant defense</keyword>
<evidence type="ECO:0000259" key="9">
    <source>
        <dbReference type="Pfam" id="PF23559"/>
    </source>
</evidence>
<dbReference type="InterPro" id="IPR032675">
    <property type="entry name" value="LRR_dom_sf"/>
</dbReference>
<dbReference type="GO" id="GO:0042742">
    <property type="term" value="P:defense response to bacterium"/>
    <property type="evidence" value="ECO:0007669"/>
    <property type="project" value="UniProtKB-ARBA"/>
</dbReference>
<proteinExistence type="inferred from homology"/>
<evidence type="ECO:0000256" key="1">
    <source>
        <dbReference type="ARBA" id="ARBA00008894"/>
    </source>
</evidence>
<dbReference type="Pfam" id="PF23559">
    <property type="entry name" value="WHD_DRP"/>
    <property type="match status" value="1"/>
</dbReference>
<dbReference type="InterPro" id="IPR036388">
    <property type="entry name" value="WH-like_DNA-bd_sf"/>
</dbReference>
<protein>
    <submittedName>
        <fullName evidence="11">Uncharacterized protein</fullName>
    </submittedName>
</protein>
<dbReference type="InterPro" id="IPR038005">
    <property type="entry name" value="RX-like_CC"/>
</dbReference>
<keyword evidence="12" id="KW-1185">Reference proteome</keyword>
<comment type="similarity">
    <text evidence="1">Belongs to the disease resistance NB-LRR family.</text>
</comment>
<dbReference type="Gene3D" id="1.20.5.4130">
    <property type="match status" value="1"/>
</dbReference>
<dbReference type="FunFam" id="1.10.10.10:FF:000322">
    <property type="entry name" value="Probable disease resistance protein At1g63360"/>
    <property type="match status" value="1"/>
</dbReference>
<dbReference type="GO" id="GO:0009626">
    <property type="term" value="P:plant-type hypersensitive response"/>
    <property type="evidence" value="ECO:0007669"/>
    <property type="project" value="UniProtKB-ARBA"/>
</dbReference>
<dbReference type="FunFam" id="3.40.50.300:FF:001091">
    <property type="entry name" value="Probable disease resistance protein At1g61300"/>
    <property type="match status" value="1"/>
</dbReference>
<feature type="domain" description="Disease resistance N-terminal" evidence="8">
    <location>
        <begin position="13"/>
        <end position="99"/>
    </location>
</feature>
<keyword evidence="4" id="KW-0547">Nucleotide-binding</keyword>
<dbReference type="PANTHER" id="PTHR23155:SF1001">
    <property type="entry name" value="OS07G0599100 PROTEIN"/>
    <property type="match status" value="1"/>
</dbReference>
<keyword evidence="3" id="KW-0677">Repeat</keyword>
<dbReference type="InterPro" id="IPR041118">
    <property type="entry name" value="Rx_N"/>
</dbReference>
<dbReference type="Gene3D" id="1.10.8.430">
    <property type="entry name" value="Helical domain of apoptotic protease-activating factors"/>
    <property type="match status" value="1"/>
</dbReference>
<evidence type="ECO:0000256" key="5">
    <source>
        <dbReference type="ARBA" id="ARBA00022821"/>
    </source>
</evidence>
<dbReference type="CDD" id="cd14798">
    <property type="entry name" value="RX-CC_like"/>
    <property type="match status" value="1"/>
</dbReference>
<keyword evidence="6" id="KW-0175">Coiled coil</keyword>
<feature type="domain" description="Disease resistance R13L4/SHOC-2-like LRR" evidence="10">
    <location>
        <begin position="585"/>
        <end position="949"/>
    </location>
</feature>
<organism evidence="11 12">
    <name type="scientific">Urochloa decumbens</name>
    <dbReference type="NCBI Taxonomy" id="240449"/>
    <lineage>
        <taxon>Eukaryota</taxon>
        <taxon>Viridiplantae</taxon>
        <taxon>Streptophyta</taxon>
        <taxon>Embryophyta</taxon>
        <taxon>Tracheophyta</taxon>
        <taxon>Spermatophyta</taxon>
        <taxon>Magnoliopsida</taxon>
        <taxon>Liliopsida</taxon>
        <taxon>Poales</taxon>
        <taxon>Poaceae</taxon>
        <taxon>PACMAD clade</taxon>
        <taxon>Panicoideae</taxon>
        <taxon>Panicodae</taxon>
        <taxon>Paniceae</taxon>
        <taxon>Melinidinae</taxon>
        <taxon>Urochloa</taxon>
    </lineage>
</organism>
<feature type="domain" description="NB-ARC" evidence="7">
    <location>
        <begin position="191"/>
        <end position="378"/>
    </location>
</feature>
<dbReference type="PANTHER" id="PTHR23155">
    <property type="entry name" value="DISEASE RESISTANCE PROTEIN RP"/>
    <property type="match status" value="1"/>
</dbReference>
<dbReference type="SUPFAM" id="SSF52058">
    <property type="entry name" value="L domain-like"/>
    <property type="match status" value="1"/>
</dbReference>
<dbReference type="InterPro" id="IPR042197">
    <property type="entry name" value="Apaf_helical"/>
</dbReference>
<dbReference type="InterPro" id="IPR027417">
    <property type="entry name" value="P-loop_NTPase"/>
</dbReference>
<dbReference type="Gene3D" id="1.10.10.10">
    <property type="entry name" value="Winged helix-like DNA-binding domain superfamily/Winged helix DNA-binding domain"/>
    <property type="match status" value="1"/>
</dbReference>
<dbReference type="Pfam" id="PF23598">
    <property type="entry name" value="LRR_14"/>
    <property type="match status" value="1"/>
</dbReference>
<sequence>MEHAVVSAAEGSIHTLLGKLGTILIQQAQLVGGVRSQLQYLKDELESMMAFLQDLSEKDEHRRQVKIWMKQVREVAYDVEDCIDEFKHHIGDNSNNHGRGRGSAAFFYRITQLLWTIRVRHRIARQIRELKTRATSISDRNSRYGGSHLMFGASGNGMATSGTPVNLFNLDARISALFPERNQLVGIEPRQDNIFRWLMEEHVQQLRVISLFGFGGLGKTTLAMAAYQSLSTTSACFQYQAFVTVSQKFDVKVLIRDILRQIIQPFYHPGHARTGEASIEDPLKGMEEWDLGQLANMLRQQLENKKYLIVLDDIWSISAWDGIRFSLPDSNNGSRILVTTRIKAVAYSCCFHEYDRVYEIKPLTDHESGDLFFKRIFGSTANCPENLKEISAKILRKCGGTPLAIVSIAGLLGSKPWHSVEQWEKVYVSLGSELETSPSLEKLKQILELSYSDLPYQLKSCFLYLSIYPEDYNIRRKSLLRRWVAERFVTEKRGLSVFEVAESYFDELVNRSIIQPVDVSITGKVKTFRVHDVMLEIIVSKSIEKNFVTLVGNQHTSVPQEKIRRLSLHSGGVVRDISTREMVSHVRSLSIFADGEILQFGWMKVIKILDLEGCEFVKNKYLKNVCRLFQLEYLSLRRTRIMELPTKIGNLQKLETLDIRQTGIKHLPPGITNLARLANLLGGRRSYNHDGLWPISKFWGLTIPNKLGNLLSLTKLAQIEITDFTSRYISELGKLSQLRKLGVMMFVDDDNSWASLICALEKLSSSLCSLLLWLRDSAINFNSLDSLSWTPVFMKSINFRGRLGKLPDWFPFLSSLTELTLRATELSVEVDLKVLSQLPCLLYLRLHHSAFTATEFRVSASEFPCLKLLVIQVAVFESLKVRFEEGALPKLDKLELSLFENASIQELSGIKFLPSLKEVTVCTCSVNFVEDAVRNLMIEAKENLNKPTVTLKAKQWITEESRYCNVEFTNQPA</sequence>
<dbReference type="PRINTS" id="PR00364">
    <property type="entry name" value="DISEASERSIST"/>
</dbReference>
<evidence type="ECO:0000256" key="3">
    <source>
        <dbReference type="ARBA" id="ARBA00022737"/>
    </source>
</evidence>
<dbReference type="Pfam" id="PF18052">
    <property type="entry name" value="Rx_N"/>
    <property type="match status" value="1"/>
</dbReference>
<dbReference type="Gene3D" id="3.40.50.300">
    <property type="entry name" value="P-loop containing nucleotide triphosphate hydrolases"/>
    <property type="match status" value="1"/>
</dbReference>
<dbReference type="GO" id="GO:0002758">
    <property type="term" value="P:innate immune response-activating signaling pathway"/>
    <property type="evidence" value="ECO:0007669"/>
    <property type="project" value="UniProtKB-ARBA"/>
</dbReference>
<dbReference type="InterPro" id="IPR002182">
    <property type="entry name" value="NB-ARC"/>
</dbReference>
<gene>
    <name evidence="11" type="ORF">URODEC1_LOCUS110222</name>
</gene>
<keyword evidence="2" id="KW-0433">Leucine-rich repeat</keyword>
<evidence type="ECO:0000256" key="4">
    <source>
        <dbReference type="ARBA" id="ARBA00022741"/>
    </source>
</evidence>
<dbReference type="AlphaFoldDB" id="A0ABC9FYN5"/>
<dbReference type="EMBL" id="OZ075117">
    <property type="protein sequence ID" value="CAL5083913.1"/>
    <property type="molecule type" value="Genomic_DNA"/>
</dbReference>
<name>A0ABC9FYN5_9POAL</name>
<evidence type="ECO:0000259" key="7">
    <source>
        <dbReference type="Pfam" id="PF00931"/>
    </source>
</evidence>
<dbReference type="Pfam" id="PF00931">
    <property type="entry name" value="NB-ARC"/>
    <property type="match status" value="1"/>
</dbReference>
<evidence type="ECO:0000313" key="11">
    <source>
        <dbReference type="EMBL" id="CAL5083913.1"/>
    </source>
</evidence>
<dbReference type="InterPro" id="IPR055414">
    <property type="entry name" value="LRR_R13L4/SHOC2-like"/>
</dbReference>
<dbReference type="InterPro" id="IPR058922">
    <property type="entry name" value="WHD_DRP"/>
</dbReference>
<evidence type="ECO:0000259" key="8">
    <source>
        <dbReference type="Pfam" id="PF18052"/>
    </source>
</evidence>
<feature type="domain" description="Disease resistance protein winged helix" evidence="9">
    <location>
        <begin position="467"/>
        <end position="538"/>
    </location>
</feature>
<reference evidence="11 12" key="2">
    <citation type="submission" date="2024-10" db="EMBL/GenBank/DDBJ databases">
        <authorList>
            <person name="Ryan C."/>
        </authorList>
    </citation>
    <scope>NUCLEOTIDE SEQUENCE [LARGE SCALE GENOMIC DNA]</scope>
</reference>
<reference evidence="12" key="1">
    <citation type="submission" date="2024-06" db="EMBL/GenBank/DDBJ databases">
        <authorList>
            <person name="Ryan C."/>
        </authorList>
    </citation>
    <scope>NUCLEOTIDE SEQUENCE [LARGE SCALE GENOMIC DNA]</scope>
</reference>
<accession>A0ABC9FYN5</accession>
<evidence type="ECO:0000256" key="2">
    <source>
        <dbReference type="ARBA" id="ARBA00022614"/>
    </source>
</evidence>
<dbReference type="GO" id="GO:0000166">
    <property type="term" value="F:nucleotide binding"/>
    <property type="evidence" value="ECO:0007669"/>
    <property type="project" value="UniProtKB-KW"/>
</dbReference>
<dbReference type="Proteomes" id="UP001497457">
    <property type="component" value="Chromosome 7b"/>
</dbReference>
<evidence type="ECO:0000313" key="12">
    <source>
        <dbReference type="Proteomes" id="UP001497457"/>
    </source>
</evidence>
<dbReference type="SUPFAM" id="SSF52540">
    <property type="entry name" value="P-loop containing nucleoside triphosphate hydrolases"/>
    <property type="match status" value="1"/>
</dbReference>
<dbReference type="Gene3D" id="3.80.10.10">
    <property type="entry name" value="Ribonuclease Inhibitor"/>
    <property type="match status" value="1"/>
</dbReference>
<evidence type="ECO:0000256" key="6">
    <source>
        <dbReference type="ARBA" id="ARBA00023054"/>
    </source>
</evidence>
<evidence type="ECO:0000259" key="10">
    <source>
        <dbReference type="Pfam" id="PF23598"/>
    </source>
</evidence>